<sequence length="86" mass="9629">MKILPLGHALSVFLALTFTLCIAWGLVTPASLHMHKAWESLLPGFTFISVPSFFLGLIESYLYGWYIALVFVPLYRFFSRSGTNAA</sequence>
<feature type="transmembrane region" description="Helical" evidence="1">
    <location>
        <begin position="53"/>
        <end position="75"/>
    </location>
</feature>
<proteinExistence type="predicted"/>
<name>A0A3B9GUV2_9PROT</name>
<keyword evidence="1" id="KW-1133">Transmembrane helix</keyword>
<dbReference type="InterPro" id="IPR044020">
    <property type="entry name" value="DUF5676"/>
</dbReference>
<evidence type="ECO:0000313" key="2">
    <source>
        <dbReference type="EMBL" id="HAE26235.1"/>
    </source>
</evidence>
<keyword evidence="1" id="KW-0812">Transmembrane</keyword>
<dbReference type="AlphaFoldDB" id="A0A3B9GUV2"/>
<organism evidence="2 3">
    <name type="scientific">Hyphomonas adhaerens</name>
    <dbReference type="NCBI Taxonomy" id="81029"/>
    <lineage>
        <taxon>Bacteria</taxon>
        <taxon>Pseudomonadati</taxon>
        <taxon>Pseudomonadota</taxon>
        <taxon>Alphaproteobacteria</taxon>
        <taxon>Hyphomonadales</taxon>
        <taxon>Hyphomonadaceae</taxon>
        <taxon>Hyphomonas</taxon>
    </lineage>
</organism>
<dbReference type="Proteomes" id="UP000259610">
    <property type="component" value="Unassembled WGS sequence"/>
</dbReference>
<accession>A0A3B9GUV2</accession>
<gene>
    <name evidence="2" type="ORF">DCG58_03660</name>
</gene>
<dbReference type="EMBL" id="DMAN01000078">
    <property type="protein sequence ID" value="HAE26235.1"/>
    <property type="molecule type" value="Genomic_DNA"/>
</dbReference>
<comment type="caution">
    <text evidence="2">The sequence shown here is derived from an EMBL/GenBank/DDBJ whole genome shotgun (WGS) entry which is preliminary data.</text>
</comment>
<evidence type="ECO:0000256" key="1">
    <source>
        <dbReference type="SAM" id="Phobius"/>
    </source>
</evidence>
<keyword evidence="1" id="KW-0472">Membrane</keyword>
<reference evidence="2 3" key="1">
    <citation type="journal article" date="2018" name="Nat. Biotechnol.">
        <title>A standardized bacterial taxonomy based on genome phylogeny substantially revises the tree of life.</title>
        <authorList>
            <person name="Parks D.H."/>
            <person name="Chuvochina M."/>
            <person name="Waite D.W."/>
            <person name="Rinke C."/>
            <person name="Skarshewski A."/>
            <person name="Chaumeil P.A."/>
            <person name="Hugenholtz P."/>
        </authorList>
    </citation>
    <scope>NUCLEOTIDE SEQUENCE [LARGE SCALE GENOMIC DNA]</scope>
    <source>
        <strain evidence="2">UBA8733</strain>
    </source>
</reference>
<protein>
    <submittedName>
        <fullName evidence="2">Uncharacterized protein</fullName>
    </submittedName>
</protein>
<evidence type="ECO:0000313" key="3">
    <source>
        <dbReference type="Proteomes" id="UP000259610"/>
    </source>
</evidence>
<dbReference type="RefSeq" id="WP_272987145.1">
    <property type="nucleotide sequence ID" value="NZ_CAJQMV010000003.1"/>
</dbReference>
<dbReference type="Pfam" id="PF18926">
    <property type="entry name" value="DUF5676"/>
    <property type="match status" value="1"/>
</dbReference>